<gene>
    <name evidence="2" type="ORF">DespoDRAFT_00684</name>
</gene>
<dbReference type="CDD" id="cd22332">
    <property type="entry name" value="HsdR_N"/>
    <property type="match status" value="1"/>
</dbReference>
<dbReference type="Pfam" id="PF04313">
    <property type="entry name" value="HSDR_N"/>
    <property type="match status" value="1"/>
</dbReference>
<sequence>MSKIHTEEQFESAIEAHLMAKGYSALPKDGYDVERAFFPAQVIGFIRETQAEELKRIETMLGDKTDESLLKDLNFWLNSQGMLPVLRNGFKCHGRTFRVCFFKPAHGMNPTLESQYGANRLSVIRQLRYSSKNSNELDLLLSINGLPVITAELKNPMTGQTVENAIRQYKKDRDHRELLFDFKKRALVHFAMDTELAYMTTRLAGSASFFNAFVNKKMMFL</sequence>
<dbReference type="GO" id="GO:0005524">
    <property type="term" value="F:ATP binding"/>
    <property type="evidence" value="ECO:0007669"/>
    <property type="project" value="UniProtKB-KW"/>
</dbReference>
<protein>
    <submittedName>
        <fullName evidence="2">Type I restriction enzyme R protein</fullName>
    </submittedName>
</protein>
<evidence type="ECO:0000259" key="1">
    <source>
        <dbReference type="Pfam" id="PF04313"/>
    </source>
</evidence>
<reference evidence="2 3" key="2">
    <citation type="submission" date="2012-02" db="EMBL/GenBank/DDBJ databases">
        <title>Improved High-Quality Draft sequence of Desulfobacter postgatei 2ac9.</title>
        <authorList>
            <consortium name="US DOE Joint Genome Institute"/>
            <person name="Lucas S."/>
            <person name="Han J."/>
            <person name="Lapidus A."/>
            <person name="Cheng J.-F."/>
            <person name="Goodwin L."/>
            <person name="Pitluck S."/>
            <person name="Peters L."/>
            <person name="Ovchinnikova G."/>
            <person name="Held B."/>
            <person name="Detter J.C."/>
            <person name="Han C."/>
            <person name="Tapia R."/>
            <person name="Land M."/>
            <person name="Hauser L."/>
            <person name="Kyrpides N."/>
            <person name="Ivanova N."/>
            <person name="Pagani I."/>
            <person name="Orellana R."/>
            <person name="Lovley D."/>
            <person name="Woyke T."/>
        </authorList>
    </citation>
    <scope>NUCLEOTIDE SEQUENCE [LARGE SCALE GENOMIC DNA]</scope>
    <source>
        <strain evidence="2 3">2ac9</strain>
    </source>
</reference>
<dbReference type="HOGENOM" id="CLU_083584_2_0_7"/>
<dbReference type="eggNOG" id="COG0610">
    <property type="taxonomic scope" value="Bacteria"/>
</dbReference>
<dbReference type="Proteomes" id="UP000005778">
    <property type="component" value="Chromosome"/>
</dbReference>
<dbReference type="GO" id="GO:0009307">
    <property type="term" value="P:DNA restriction-modification system"/>
    <property type="evidence" value="ECO:0007669"/>
    <property type="project" value="UniProtKB-KW"/>
</dbReference>
<dbReference type="GO" id="GO:0009035">
    <property type="term" value="F:type I site-specific deoxyribonuclease activity"/>
    <property type="evidence" value="ECO:0007669"/>
    <property type="project" value="UniProtKB-EC"/>
</dbReference>
<accession>I5AZM1</accession>
<evidence type="ECO:0000313" key="3">
    <source>
        <dbReference type="Proteomes" id="UP000005778"/>
    </source>
</evidence>
<organism evidence="2 3">
    <name type="scientific">Desulfobacter postgatei 2ac9</name>
    <dbReference type="NCBI Taxonomy" id="879212"/>
    <lineage>
        <taxon>Bacteria</taxon>
        <taxon>Pseudomonadati</taxon>
        <taxon>Thermodesulfobacteriota</taxon>
        <taxon>Desulfobacteria</taxon>
        <taxon>Desulfobacterales</taxon>
        <taxon>Desulfobacteraceae</taxon>
        <taxon>Desulfobacter</taxon>
    </lineage>
</organism>
<dbReference type="RefSeq" id="WP_004071365.1">
    <property type="nucleotide sequence ID" value="NZ_CM001488.1"/>
</dbReference>
<reference evidence="2 3" key="1">
    <citation type="submission" date="2011-09" db="EMBL/GenBank/DDBJ databases">
        <authorList>
            <consortium name="US DOE Joint Genome Institute (JGI-PGF)"/>
            <person name="Lucas S."/>
            <person name="Han J."/>
            <person name="Lapidus A."/>
            <person name="Cheng J.-F."/>
            <person name="Goodwin L."/>
            <person name="Pitluck S."/>
            <person name="Peters L."/>
            <person name="Land M.L."/>
            <person name="Hauser L."/>
            <person name="Orellana R."/>
            <person name="Lovley D."/>
            <person name="Woyke T.J."/>
        </authorList>
    </citation>
    <scope>NUCLEOTIDE SEQUENCE [LARGE SCALE GENOMIC DNA]</scope>
    <source>
        <strain evidence="2 3">2ac9</strain>
    </source>
</reference>
<proteinExistence type="predicted"/>
<feature type="domain" description="Restriction endonuclease type I HsdR N-terminal" evidence="1">
    <location>
        <begin position="6"/>
        <end position="205"/>
    </location>
</feature>
<dbReference type="Gene3D" id="3.90.1570.50">
    <property type="match status" value="1"/>
</dbReference>
<dbReference type="EMBL" id="CM001488">
    <property type="protein sequence ID" value="EIM62684.1"/>
    <property type="molecule type" value="Genomic_DNA"/>
</dbReference>
<keyword evidence="3" id="KW-1185">Reference proteome</keyword>
<evidence type="ECO:0000313" key="2">
    <source>
        <dbReference type="EMBL" id="EIM62684.1"/>
    </source>
</evidence>
<dbReference type="STRING" id="879212.DespoDRAFT_00684"/>
<dbReference type="OrthoDB" id="9758243at2"/>
<dbReference type="AlphaFoldDB" id="I5AZM1"/>
<name>I5AZM1_9BACT</name>
<dbReference type="InterPro" id="IPR007409">
    <property type="entry name" value="Restrct_endonuc_type1_HsdR_N"/>
</dbReference>
<dbReference type="GO" id="GO:0003677">
    <property type="term" value="F:DNA binding"/>
    <property type="evidence" value="ECO:0007669"/>
    <property type="project" value="UniProtKB-KW"/>
</dbReference>